<comment type="caution">
    <text evidence="8">The sequence shown here is derived from an EMBL/GenBank/DDBJ whole genome shotgun (WGS) entry which is preliminary data.</text>
</comment>
<evidence type="ECO:0000256" key="3">
    <source>
        <dbReference type="ARBA" id="ARBA00022857"/>
    </source>
</evidence>
<dbReference type="InterPro" id="IPR050838">
    <property type="entry name" value="Ketopantoate_reductase"/>
</dbReference>
<feature type="non-terminal residue" evidence="8">
    <location>
        <position position="1"/>
    </location>
</feature>
<dbReference type="InterPro" id="IPR008927">
    <property type="entry name" value="6-PGluconate_DH-like_C_sf"/>
</dbReference>
<keyword evidence="9" id="KW-1185">Reference proteome</keyword>
<keyword evidence="4" id="KW-0560">Oxidoreductase</keyword>
<feature type="domain" description="Ketopantoate reductase C-terminal" evidence="7">
    <location>
        <begin position="275"/>
        <end position="403"/>
    </location>
</feature>
<dbReference type="Pfam" id="PF02558">
    <property type="entry name" value="ApbA"/>
    <property type="match status" value="1"/>
</dbReference>
<dbReference type="InterPro" id="IPR003710">
    <property type="entry name" value="ApbA"/>
</dbReference>
<name>A0A1U7LKA5_NEOID</name>
<dbReference type="InterPro" id="IPR036291">
    <property type="entry name" value="NAD(P)-bd_dom_sf"/>
</dbReference>
<dbReference type="Pfam" id="PF08546">
    <property type="entry name" value="ApbA_C"/>
    <property type="match status" value="1"/>
</dbReference>
<dbReference type="GO" id="GO:0050661">
    <property type="term" value="F:NADP binding"/>
    <property type="evidence" value="ECO:0007669"/>
    <property type="project" value="TreeGrafter"/>
</dbReference>
<reference evidence="8 9" key="1">
    <citation type="submission" date="2016-04" db="EMBL/GenBank/DDBJ databases">
        <title>Evolutionary innovation and constraint leading to complex multicellularity in the Ascomycota.</title>
        <authorList>
            <person name="Cisse O."/>
            <person name="Nguyen A."/>
            <person name="Hewitt D.A."/>
            <person name="Jedd G."/>
            <person name="Stajich J.E."/>
        </authorList>
    </citation>
    <scope>NUCLEOTIDE SEQUENCE [LARGE SCALE GENOMIC DNA]</scope>
    <source>
        <strain evidence="8 9">DAH-3</strain>
    </source>
</reference>
<proteinExistence type="inferred from homology"/>
<feature type="domain" description="Ketopantoate reductase N-terminal" evidence="6">
    <location>
        <begin position="54"/>
        <end position="222"/>
    </location>
</feature>
<dbReference type="NCBIfam" id="TIGR00745">
    <property type="entry name" value="apbA_panE"/>
    <property type="match status" value="1"/>
</dbReference>
<dbReference type="OrthoDB" id="73846at2759"/>
<comment type="similarity">
    <text evidence="1">Belongs to the ketopantoate reductase family.</text>
</comment>
<dbReference type="GO" id="GO:0008677">
    <property type="term" value="F:2-dehydropantoate 2-reductase activity"/>
    <property type="evidence" value="ECO:0007669"/>
    <property type="project" value="UniProtKB-EC"/>
</dbReference>
<dbReference type="InterPro" id="IPR013752">
    <property type="entry name" value="KPA_reductase"/>
</dbReference>
<accession>A0A1U7LKA5</accession>
<dbReference type="AlphaFoldDB" id="A0A1U7LKA5"/>
<evidence type="ECO:0000256" key="1">
    <source>
        <dbReference type="ARBA" id="ARBA00007870"/>
    </source>
</evidence>
<dbReference type="Gene3D" id="3.40.50.720">
    <property type="entry name" value="NAD(P)-binding Rossmann-like Domain"/>
    <property type="match status" value="1"/>
</dbReference>
<keyword evidence="3" id="KW-0521">NADP</keyword>
<sequence>HPFRPQHHDNSTCTKTDRFYPELHSDTDIPNISNLLCSNRHPQSFARHEMSARIHLLGIGNIGCFVAHALRTLPDPPVVTLKFHRRRQVDEFMARNGEITVKRENVATHSDGYKAEFYRARELRMETYGGIDMSLISNCIVTTKACDATSALSYVHQRMNRDSTLVLLQNGMGILEQMQRSLFPDPTRRPNILLGVNTHGCFSEKPFSVVHAGVGTILLGLVPHPLYPDNFISPHEACTPEILERNPHTESTAEILRLLHAAPSLSCSSVAFSEIVLAQLEKLAINCAINPLTAIFECLNGDILALHIRKLLESVIFECANVFSNIPIIQSLESDDRFTKGGLLRKVSNIARATASNKSSMLQDIQRRRSTEIEYINGYIESLGKQLNVATPNNTTLRRLIVAKSQMAASGRTVHTMNVSQSAERFMELVKQD</sequence>
<dbReference type="OMA" id="RKEPFQV"/>
<dbReference type="SUPFAM" id="SSF51735">
    <property type="entry name" value="NAD(P)-binding Rossmann-fold domains"/>
    <property type="match status" value="1"/>
</dbReference>
<dbReference type="InterPro" id="IPR013328">
    <property type="entry name" value="6PGD_dom2"/>
</dbReference>
<evidence type="ECO:0000259" key="6">
    <source>
        <dbReference type="Pfam" id="PF02558"/>
    </source>
</evidence>
<dbReference type="EC" id="1.1.1.169" evidence="2"/>
<dbReference type="GO" id="GO:0005739">
    <property type="term" value="C:mitochondrion"/>
    <property type="evidence" value="ECO:0007669"/>
    <property type="project" value="TreeGrafter"/>
</dbReference>
<dbReference type="PANTHER" id="PTHR43765:SF2">
    <property type="entry name" value="2-DEHYDROPANTOATE 2-REDUCTASE"/>
    <property type="match status" value="1"/>
</dbReference>
<organism evidence="8 9">
    <name type="scientific">Neolecta irregularis (strain DAH-3)</name>
    <dbReference type="NCBI Taxonomy" id="1198029"/>
    <lineage>
        <taxon>Eukaryota</taxon>
        <taxon>Fungi</taxon>
        <taxon>Dikarya</taxon>
        <taxon>Ascomycota</taxon>
        <taxon>Taphrinomycotina</taxon>
        <taxon>Neolectales</taxon>
        <taxon>Neolectaceae</taxon>
        <taxon>Neolecta</taxon>
    </lineage>
</organism>
<evidence type="ECO:0000259" key="7">
    <source>
        <dbReference type="Pfam" id="PF08546"/>
    </source>
</evidence>
<evidence type="ECO:0000256" key="4">
    <source>
        <dbReference type="ARBA" id="ARBA00023002"/>
    </source>
</evidence>
<evidence type="ECO:0000256" key="2">
    <source>
        <dbReference type="ARBA" id="ARBA00013014"/>
    </source>
</evidence>
<dbReference type="Proteomes" id="UP000186594">
    <property type="component" value="Unassembled WGS sequence"/>
</dbReference>
<dbReference type="InterPro" id="IPR013332">
    <property type="entry name" value="KPR_N"/>
</dbReference>
<dbReference type="Gene3D" id="1.10.1040.10">
    <property type="entry name" value="N-(1-d-carboxylethyl)-l-norvaline Dehydrogenase, domain 2"/>
    <property type="match status" value="1"/>
</dbReference>
<dbReference type="PANTHER" id="PTHR43765">
    <property type="entry name" value="2-DEHYDROPANTOATE 2-REDUCTASE-RELATED"/>
    <property type="match status" value="1"/>
</dbReference>
<evidence type="ECO:0000313" key="9">
    <source>
        <dbReference type="Proteomes" id="UP000186594"/>
    </source>
</evidence>
<dbReference type="EMBL" id="LXFE01002311">
    <property type="protein sequence ID" value="OLL23087.1"/>
    <property type="molecule type" value="Genomic_DNA"/>
</dbReference>
<dbReference type="SUPFAM" id="SSF48179">
    <property type="entry name" value="6-phosphogluconate dehydrogenase C-terminal domain-like"/>
    <property type="match status" value="1"/>
</dbReference>
<evidence type="ECO:0000256" key="5">
    <source>
        <dbReference type="ARBA" id="ARBA00032024"/>
    </source>
</evidence>
<protein>
    <recommendedName>
        <fullName evidence="2">2-dehydropantoate 2-reductase</fullName>
        <ecNumber evidence="2">1.1.1.169</ecNumber>
    </recommendedName>
    <alternativeName>
        <fullName evidence="5">Ketopantoate reductase</fullName>
    </alternativeName>
</protein>
<dbReference type="STRING" id="1198029.A0A1U7LKA5"/>
<gene>
    <name evidence="8" type="ORF">NEOLI_001234</name>
</gene>
<dbReference type="GO" id="GO:0015940">
    <property type="term" value="P:pantothenate biosynthetic process"/>
    <property type="evidence" value="ECO:0007669"/>
    <property type="project" value="InterPro"/>
</dbReference>
<evidence type="ECO:0000313" key="8">
    <source>
        <dbReference type="EMBL" id="OLL23087.1"/>
    </source>
</evidence>